<feature type="compositionally biased region" description="Low complexity" evidence="4">
    <location>
        <begin position="32"/>
        <end position="51"/>
    </location>
</feature>
<keyword evidence="8" id="KW-1185">Reference proteome</keyword>
<evidence type="ECO:0000313" key="7">
    <source>
        <dbReference type="EMBL" id="MEQ2577991.1"/>
    </source>
</evidence>
<sequence length="397" mass="41900">MKKKVLAFLITAAMVVGTMACGNSNAGSETSTATDTEPAQTETAETQTDSAEQTDDEVLKAAIANIENSTGTQSEWYGPTDGPKAAENKSIVMINANSANPSEAAWGDAVKAACDRIGWDCSVLDGKGTTQGQIEAFSQAISVGAGAIVTSADAESLQASIEDAMAAGIPTVGIHSCATSGPAENLNLYYNITTTGTQIGHALADYAIAKSNGTGRVIILYDSQYAIAREKAEAMEERIKECPTMELLDVVNSPLSEIATNMPSLASSWISTYGTDEPIYVLSIADCYYDYIVASLRSAGVSTDDIILVGSDGDGAAYDRIRNGEYQAATIPESASLIGYIAVDEINRFFNNSDPYVFDMNVFIVTADNITAEGGDNNEFVPSNNFADEYAKIWGVN</sequence>
<reference evidence="7 8" key="1">
    <citation type="submission" date="2024-03" db="EMBL/GenBank/DDBJ databases">
        <title>Human intestinal bacterial collection.</title>
        <authorList>
            <person name="Pauvert C."/>
            <person name="Hitch T.C.A."/>
            <person name="Clavel T."/>
        </authorList>
    </citation>
    <scope>NUCLEOTIDE SEQUENCE [LARGE SCALE GENOMIC DNA]</scope>
    <source>
        <strain evidence="7 8">CLA-AA-H78B</strain>
    </source>
</reference>
<comment type="caution">
    <text evidence="7">The sequence shown here is derived from an EMBL/GenBank/DDBJ whole genome shotgun (WGS) entry which is preliminary data.</text>
</comment>
<dbReference type="InterPro" id="IPR025997">
    <property type="entry name" value="SBP_2_dom"/>
</dbReference>
<feature type="region of interest" description="Disordered" evidence="4">
    <location>
        <begin position="23"/>
        <end position="54"/>
    </location>
</feature>
<dbReference type="SUPFAM" id="SSF53822">
    <property type="entry name" value="Periplasmic binding protein-like I"/>
    <property type="match status" value="1"/>
</dbReference>
<dbReference type="PANTHER" id="PTHR46847">
    <property type="entry name" value="D-ALLOSE-BINDING PERIPLASMIC PROTEIN-RELATED"/>
    <property type="match status" value="1"/>
</dbReference>
<dbReference type="EMBL" id="JBBMFC010000005">
    <property type="protein sequence ID" value="MEQ2577991.1"/>
    <property type="molecule type" value="Genomic_DNA"/>
</dbReference>
<proteinExistence type="inferred from homology"/>
<evidence type="ECO:0000256" key="1">
    <source>
        <dbReference type="ARBA" id="ARBA00004196"/>
    </source>
</evidence>
<evidence type="ECO:0000259" key="6">
    <source>
        <dbReference type="Pfam" id="PF13407"/>
    </source>
</evidence>
<accession>A0ABV1HZ50</accession>
<dbReference type="InterPro" id="IPR028082">
    <property type="entry name" value="Peripla_BP_I"/>
</dbReference>
<evidence type="ECO:0000256" key="4">
    <source>
        <dbReference type="SAM" id="MobiDB-lite"/>
    </source>
</evidence>
<feature type="chain" id="PRO_5046277698" evidence="5">
    <location>
        <begin position="27"/>
        <end position="397"/>
    </location>
</feature>
<dbReference type="RefSeq" id="WP_349143872.1">
    <property type="nucleotide sequence ID" value="NZ_JBBMFC010000005.1"/>
</dbReference>
<dbReference type="PROSITE" id="PS51257">
    <property type="entry name" value="PROKAR_LIPOPROTEIN"/>
    <property type="match status" value="1"/>
</dbReference>
<dbReference type="Proteomes" id="UP001470288">
    <property type="component" value="Unassembled WGS sequence"/>
</dbReference>
<gene>
    <name evidence="7" type="ORF">WMO62_03915</name>
</gene>
<keyword evidence="3 5" id="KW-0732">Signal</keyword>
<comment type="subcellular location">
    <subcellularLocation>
        <location evidence="1">Cell envelope</location>
    </subcellularLocation>
</comment>
<evidence type="ECO:0000256" key="2">
    <source>
        <dbReference type="ARBA" id="ARBA00007639"/>
    </source>
</evidence>
<evidence type="ECO:0000256" key="5">
    <source>
        <dbReference type="SAM" id="SignalP"/>
    </source>
</evidence>
<comment type="similarity">
    <text evidence="2">Belongs to the bacterial solute-binding protein 2 family.</text>
</comment>
<protein>
    <submittedName>
        <fullName evidence="7">Substrate-binding domain-containing protein</fullName>
    </submittedName>
</protein>
<dbReference type="PANTHER" id="PTHR46847:SF1">
    <property type="entry name" value="D-ALLOSE-BINDING PERIPLASMIC PROTEIN-RELATED"/>
    <property type="match status" value="1"/>
</dbReference>
<feature type="signal peptide" evidence="5">
    <location>
        <begin position="1"/>
        <end position="26"/>
    </location>
</feature>
<organism evidence="7 8">
    <name type="scientific">Hominiventricola aquisgranensis</name>
    <dbReference type="NCBI Taxonomy" id="3133164"/>
    <lineage>
        <taxon>Bacteria</taxon>
        <taxon>Bacillati</taxon>
        <taxon>Bacillota</taxon>
        <taxon>Clostridia</taxon>
        <taxon>Lachnospirales</taxon>
        <taxon>Lachnospiraceae</taxon>
        <taxon>Hominiventricola</taxon>
    </lineage>
</organism>
<dbReference type="Gene3D" id="3.40.50.2300">
    <property type="match status" value="2"/>
</dbReference>
<evidence type="ECO:0000256" key="3">
    <source>
        <dbReference type="ARBA" id="ARBA00022729"/>
    </source>
</evidence>
<name>A0ABV1HZ50_9FIRM</name>
<dbReference type="Pfam" id="PF13407">
    <property type="entry name" value="Peripla_BP_4"/>
    <property type="match status" value="1"/>
</dbReference>
<evidence type="ECO:0000313" key="8">
    <source>
        <dbReference type="Proteomes" id="UP001470288"/>
    </source>
</evidence>
<feature type="domain" description="Periplasmic binding protein" evidence="6">
    <location>
        <begin position="91"/>
        <end position="344"/>
    </location>
</feature>